<dbReference type="InterPro" id="IPR041588">
    <property type="entry name" value="Integrase_H2C2"/>
</dbReference>
<gene>
    <name evidence="3" type="primary">LOC107942614</name>
</gene>
<dbReference type="Pfam" id="PF17921">
    <property type="entry name" value="Integrase_H2C2"/>
    <property type="match status" value="1"/>
</dbReference>
<evidence type="ECO:0000313" key="2">
    <source>
        <dbReference type="Proteomes" id="UP000818029"/>
    </source>
</evidence>
<name>A0A1U8N1U5_GOSHI</name>
<dbReference type="GeneID" id="107942614"/>
<dbReference type="RefSeq" id="XP_016731799.2">
    <property type="nucleotide sequence ID" value="XM_016876310.2"/>
</dbReference>
<protein>
    <recommendedName>
        <fullName evidence="1">Integrase zinc-binding domain-containing protein</fullName>
    </recommendedName>
</protein>
<dbReference type="KEGG" id="ghi:107942614"/>
<reference evidence="2" key="1">
    <citation type="journal article" date="2020" name="Nat. Genet.">
        <title>Genomic diversifications of five Gossypium allopolyploid species and their impact on cotton improvement.</title>
        <authorList>
            <person name="Chen Z.J."/>
            <person name="Sreedasyam A."/>
            <person name="Ando A."/>
            <person name="Song Q."/>
            <person name="De Santiago L.M."/>
            <person name="Hulse-Kemp A.M."/>
            <person name="Ding M."/>
            <person name="Ye W."/>
            <person name="Kirkbride R.C."/>
            <person name="Jenkins J."/>
            <person name="Plott C."/>
            <person name="Lovell J."/>
            <person name="Lin Y.M."/>
            <person name="Vaughn R."/>
            <person name="Liu B."/>
            <person name="Simpson S."/>
            <person name="Scheffler B.E."/>
            <person name="Wen L."/>
            <person name="Saski C.A."/>
            <person name="Grover C.E."/>
            <person name="Hu G."/>
            <person name="Conover J.L."/>
            <person name="Carlson J.W."/>
            <person name="Shu S."/>
            <person name="Boston L.B."/>
            <person name="Williams M."/>
            <person name="Peterson D.G."/>
            <person name="McGee K."/>
            <person name="Jones D.C."/>
            <person name="Wendel J.F."/>
            <person name="Stelly D.M."/>
            <person name="Grimwood J."/>
            <person name="Schmutz J."/>
        </authorList>
    </citation>
    <scope>NUCLEOTIDE SEQUENCE [LARGE SCALE GENOMIC DNA]</scope>
    <source>
        <strain evidence="2">cv. TM-1</strain>
    </source>
</reference>
<proteinExistence type="predicted"/>
<reference evidence="3" key="2">
    <citation type="submission" date="2025-08" db="UniProtKB">
        <authorList>
            <consortium name="RefSeq"/>
        </authorList>
    </citation>
    <scope>IDENTIFICATION</scope>
</reference>
<evidence type="ECO:0000313" key="3">
    <source>
        <dbReference type="RefSeq" id="XP_016731799.2"/>
    </source>
</evidence>
<dbReference type="PaxDb" id="3635-A0A1U8N1U5"/>
<dbReference type="PANTHER" id="PTHR46148:SF44">
    <property type="entry name" value="GAG-POL POLYPROTEIN"/>
    <property type="match status" value="1"/>
</dbReference>
<keyword evidence="2" id="KW-1185">Reference proteome</keyword>
<feature type="domain" description="Integrase zinc-binding" evidence="1">
    <location>
        <begin position="2"/>
        <end position="40"/>
    </location>
</feature>
<evidence type="ECO:0000259" key="1">
    <source>
        <dbReference type="Pfam" id="PF17921"/>
    </source>
</evidence>
<dbReference type="Gene3D" id="1.10.340.70">
    <property type="match status" value="1"/>
</dbReference>
<dbReference type="Proteomes" id="UP000818029">
    <property type="component" value="Chromosome A01"/>
</dbReference>
<dbReference type="PANTHER" id="PTHR46148">
    <property type="entry name" value="CHROMO DOMAIN-CONTAINING PROTEIN"/>
    <property type="match status" value="1"/>
</dbReference>
<dbReference type="STRING" id="3635.A0A1U8N1U5"/>
<dbReference type="AlphaFoldDB" id="A0A1U8N1U5"/>
<accession>A0A1U8N1U5</accession>
<organism evidence="2 3">
    <name type="scientific">Gossypium hirsutum</name>
    <name type="common">Upland cotton</name>
    <name type="synonym">Gossypium mexicanum</name>
    <dbReference type="NCBI Taxonomy" id="3635"/>
    <lineage>
        <taxon>Eukaryota</taxon>
        <taxon>Viridiplantae</taxon>
        <taxon>Streptophyta</taxon>
        <taxon>Embryophyta</taxon>
        <taxon>Tracheophyta</taxon>
        <taxon>Spermatophyta</taxon>
        <taxon>Magnoliopsida</taxon>
        <taxon>eudicotyledons</taxon>
        <taxon>Gunneridae</taxon>
        <taxon>Pentapetalae</taxon>
        <taxon>rosids</taxon>
        <taxon>malvids</taxon>
        <taxon>Malvales</taxon>
        <taxon>Malvaceae</taxon>
        <taxon>Malvoideae</taxon>
        <taxon>Gossypium</taxon>
    </lineage>
</organism>
<sequence>MHPGRNKMYQDLRDLYWWPGLKREVTDFVSKCLTCQHVKAEHQLPSRLLQLVKIPLWKWKRVTINFKLAKLYVLEIVRLHGVPYCVPSPDRWLVRKGDSGTGGHVKGCVIEFRGNIRQAEVLCRSEAQRDLVFCGGLSISQGLAIEEGVEVWAESYLSARVTFRVGADSRCVPRLHAEGYRSDPTHIILTEEVEVRSDLTFEDEPVQILDHVVKVMRKKSIPLVKSFLFFCFAF</sequence>